<dbReference type="PROSITE" id="PS50880">
    <property type="entry name" value="TOPRIM"/>
    <property type="match status" value="1"/>
</dbReference>
<dbReference type="PROSITE" id="PS00396">
    <property type="entry name" value="TOPO_IA_1"/>
    <property type="match status" value="1"/>
</dbReference>
<feature type="site" description="Interaction with DNA" evidence="8">
    <location>
        <position position="176"/>
    </location>
</feature>
<dbReference type="SMART" id="SM00436">
    <property type="entry name" value="TOP1Bc"/>
    <property type="match status" value="1"/>
</dbReference>
<keyword evidence="7 8" id="KW-0413">Isomerase</keyword>
<dbReference type="SMART" id="SM00437">
    <property type="entry name" value="TOP1Ac"/>
    <property type="match status" value="1"/>
</dbReference>
<sequence length="722" mass="81192">MGKILVLTEKPSVGRDIAKVLGCGQNGNGYITGSKYIVTWALGHLVTLADPEAYGEKYKTWRLESLPMLPDKMELVVIKETARQFNTVRTLMQRGDIDELVIATDSGREGELVARWIMIKAGFRKPVKRLWISSQTDKAIKDGFSRLRPAAEYDNLFKSAKCRAEADWLVGLNITRALTCKYNAQLSAGRVQTPTLAMVVQRENEIKRFVPKDYWTIEAGANGFNVRWQDKLNGQTRLFDRQKAEDIISAVKGRTAKVSDVAKEAKKELPPLAYDLTELQRDANRKYGFSAKKTLSVMQKLYESHKLVTYPRTDSRYITQDIVATLPERLKSIAVGPYASAAQTVLRNRINVTKRLVDNSKVTDHHAIIPTEQYVNLGVLDKEERSIYDLIVKRFIAVLSPAFEYEQTTVKIDAQGHLFYAKGKIVKAAGWKAVYGGAADTEEDDDVEDADQSLPDIKKGAAVNFSWVKTVAGKTKPPARYNEATLLSAMEHPGKFVDDKALVEIIESTSGLGTPATRADIIEKLFDSFYMERRGKEIIPTSKGIQLVGLVPADIKSPELTAKWEKQLQLISKGKANADMFVQEMRKYASKLVSNVIASSEAYRHDNMTREKCPECGKYLLEVNGKKGKMLVCQDRECGYRKGLSMVSNARCPECHKKMEIRGEGDNKSFYCVCGYREKLEAFQKRKGEQVNKKEVSQFLNRQQEDTQINSALADALSKWKS</sequence>
<feature type="site" description="Interaction with DNA" evidence="8">
    <location>
        <position position="312"/>
    </location>
</feature>
<dbReference type="PANTHER" id="PTHR11390">
    <property type="entry name" value="PROKARYOTIC DNA TOPOISOMERASE"/>
    <property type="match status" value="1"/>
</dbReference>
<evidence type="ECO:0000256" key="3">
    <source>
        <dbReference type="ARBA" id="ARBA00022723"/>
    </source>
</evidence>
<dbReference type="InterPro" id="IPR013826">
    <property type="entry name" value="Topo_IA_cen_sub3"/>
</dbReference>
<dbReference type="InterPro" id="IPR003601">
    <property type="entry name" value="Topo_IA_2"/>
</dbReference>
<feature type="domain" description="Toprim" evidence="9">
    <location>
        <begin position="3"/>
        <end position="136"/>
    </location>
</feature>
<gene>
    <name evidence="8" type="primary">topB</name>
    <name evidence="11" type="ORF">DFR58_104115</name>
</gene>
<dbReference type="GO" id="GO:0043597">
    <property type="term" value="C:cytoplasmic replication fork"/>
    <property type="evidence" value="ECO:0007669"/>
    <property type="project" value="TreeGrafter"/>
</dbReference>
<comment type="caution">
    <text evidence="11">The sequence shown here is derived from an EMBL/GenBank/DDBJ whole genome shotgun (WGS) entry which is preliminary data.</text>
</comment>
<accession>A0A369BE37</accession>
<dbReference type="CDD" id="cd03362">
    <property type="entry name" value="TOPRIM_TopoIA_TopoIII"/>
    <property type="match status" value="1"/>
</dbReference>
<dbReference type="Proteomes" id="UP000253034">
    <property type="component" value="Unassembled WGS sequence"/>
</dbReference>
<name>A0A369BE37_9FIRM</name>
<evidence type="ECO:0000313" key="12">
    <source>
        <dbReference type="Proteomes" id="UP000253034"/>
    </source>
</evidence>
<dbReference type="PROSITE" id="PS52039">
    <property type="entry name" value="TOPO_IA_2"/>
    <property type="match status" value="1"/>
</dbReference>
<comment type="similarity">
    <text evidence="2 8">Belongs to the type IA topoisomerase family.</text>
</comment>
<dbReference type="InterPro" id="IPR000380">
    <property type="entry name" value="Topo_IA"/>
</dbReference>
<dbReference type="InterPro" id="IPR013497">
    <property type="entry name" value="Topo_IA_cen"/>
</dbReference>
<dbReference type="InterPro" id="IPR005738">
    <property type="entry name" value="TopoIII"/>
</dbReference>
<keyword evidence="3 8" id="KW-0479">Metal-binding</keyword>
<comment type="function">
    <text evidence="8">Releases the supercoiling and torsional tension of DNA, which is introduced during the DNA replication and transcription, by transiently cleaving and rejoining one strand of the DNA duplex. Introduces a single-strand break via transesterification at a target site in duplex DNA. The scissile phosphodiester is attacked by the catalytic tyrosine of the enzyme, resulting in the formation of a DNA-(5'-phosphotyrosyl)-enzyme intermediate and the expulsion of a 3'-OH DNA strand. The free DNA strand then undergoes passage around the unbroken strand, thus removing DNA supercoils. Finally, in the religation step, the DNA 3'-OH attacks the covalent intermediate to expel the active-site tyrosine and restore the DNA phosphodiester backbone.</text>
</comment>
<dbReference type="Pfam" id="PF01131">
    <property type="entry name" value="Topoisom_bac"/>
    <property type="match status" value="1"/>
</dbReference>
<proteinExistence type="inferred from homology"/>
<keyword evidence="5 8" id="KW-0799">Topoisomerase</keyword>
<keyword evidence="6 8" id="KW-0238">DNA-binding</keyword>
<evidence type="ECO:0000259" key="9">
    <source>
        <dbReference type="PROSITE" id="PS50880"/>
    </source>
</evidence>
<comment type="caution">
    <text evidence="8">Lacks conserved residue(s) required for the propagation of feature annotation.</text>
</comment>
<dbReference type="OrthoDB" id="9803554at2"/>
<dbReference type="InterPro" id="IPR023405">
    <property type="entry name" value="Topo_IA_core_domain"/>
</dbReference>
<comment type="catalytic activity">
    <reaction evidence="1 8">
        <text>ATP-independent breakage of single-stranded DNA, followed by passage and rejoining.</text>
        <dbReference type="EC" id="5.6.2.1"/>
    </reaction>
</comment>
<evidence type="ECO:0000256" key="4">
    <source>
        <dbReference type="ARBA" id="ARBA00022842"/>
    </source>
</evidence>
<dbReference type="SMART" id="SM00493">
    <property type="entry name" value="TOPRIM"/>
    <property type="match status" value="1"/>
</dbReference>
<dbReference type="InterPro" id="IPR034144">
    <property type="entry name" value="TOPRIM_TopoIII"/>
</dbReference>
<dbReference type="EC" id="5.6.2.1" evidence="8"/>
<evidence type="ECO:0000256" key="2">
    <source>
        <dbReference type="ARBA" id="ARBA00009446"/>
    </source>
</evidence>
<dbReference type="GO" id="GO:0006310">
    <property type="term" value="P:DNA recombination"/>
    <property type="evidence" value="ECO:0007669"/>
    <property type="project" value="TreeGrafter"/>
</dbReference>
<keyword evidence="12" id="KW-1185">Reference proteome</keyword>
<evidence type="ECO:0000259" key="10">
    <source>
        <dbReference type="PROSITE" id="PS52039"/>
    </source>
</evidence>
<dbReference type="InterPro" id="IPR013825">
    <property type="entry name" value="Topo_IA_cen_sub2"/>
</dbReference>
<feature type="domain" description="Topo IA-type catalytic" evidence="10">
    <location>
        <begin position="153"/>
        <end position="593"/>
    </location>
</feature>
<dbReference type="Gene3D" id="1.10.290.10">
    <property type="entry name" value="Topoisomerase I, domain 4"/>
    <property type="match status" value="1"/>
</dbReference>
<feature type="binding site" evidence="8">
    <location>
        <position position="9"/>
    </location>
    <ligand>
        <name>Mg(2+)</name>
        <dbReference type="ChEBI" id="CHEBI:18420"/>
        <note>catalytic</note>
    </ligand>
</feature>
<evidence type="ECO:0000256" key="5">
    <source>
        <dbReference type="ARBA" id="ARBA00023029"/>
    </source>
</evidence>
<dbReference type="GO" id="GO:0003677">
    <property type="term" value="F:DNA binding"/>
    <property type="evidence" value="ECO:0007669"/>
    <property type="project" value="UniProtKB-KW"/>
</dbReference>
<dbReference type="Gene3D" id="2.70.20.10">
    <property type="entry name" value="Topoisomerase I, domain 3"/>
    <property type="match status" value="1"/>
</dbReference>
<dbReference type="Pfam" id="PF01751">
    <property type="entry name" value="Toprim"/>
    <property type="match status" value="1"/>
</dbReference>
<dbReference type="EMBL" id="QPJT01000004">
    <property type="protein sequence ID" value="RCX18846.1"/>
    <property type="molecule type" value="Genomic_DNA"/>
</dbReference>
<dbReference type="InterPro" id="IPR013824">
    <property type="entry name" value="Topo_IA_cen_sub1"/>
</dbReference>
<dbReference type="NCBIfam" id="TIGR01056">
    <property type="entry name" value="topB"/>
    <property type="match status" value="1"/>
</dbReference>
<feature type="active site" description="O-(5'-phospho-DNA)-tyrosine intermediate" evidence="8">
    <location>
        <position position="310"/>
    </location>
</feature>
<evidence type="ECO:0000256" key="1">
    <source>
        <dbReference type="ARBA" id="ARBA00000213"/>
    </source>
</evidence>
<keyword evidence="4 8" id="KW-0460">Magnesium</keyword>
<comment type="cofactor">
    <cofactor evidence="8">
        <name>Mg(2+)</name>
        <dbReference type="ChEBI" id="CHEBI:18420"/>
    </cofactor>
</comment>
<dbReference type="GO" id="GO:0006281">
    <property type="term" value="P:DNA repair"/>
    <property type="evidence" value="ECO:0007669"/>
    <property type="project" value="TreeGrafter"/>
</dbReference>
<dbReference type="InterPro" id="IPR006171">
    <property type="entry name" value="TOPRIM_dom"/>
</dbReference>
<dbReference type="GO" id="GO:0006265">
    <property type="term" value="P:DNA topological change"/>
    <property type="evidence" value="ECO:0007669"/>
    <property type="project" value="UniProtKB-UniRule"/>
</dbReference>
<dbReference type="NCBIfam" id="NF005829">
    <property type="entry name" value="PRK07726.1"/>
    <property type="match status" value="1"/>
</dbReference>
<reference evidence="11 12" key="1">
    <citation type="submission" date="2018-07" db="EMBL/GenBank/DDBJ databases">
        <title>Genomic Encyclopedia of Type Strains, Phase IV (KMG-IV): sequencing the most valuable type-strain genomes for metagenomic binning, comparative biology and taxonomic classification.</title>
        <authorList>
            <person name="Goeker M."/>
        </authorList>
    </citation>
    <scope>NUCLEOTIDE SEQUENCE [LARGE SCALE GENOMIC DNA]</scope>
    <source>
        <strain evidence="11 12">DSM 27016</strain>
    </source>
</reference>
<feature type="site" description="Interaction with DNA" evidence="8">
    <location>
        <position position="61"/>
    </location>
</feature>
<dbReference type="InterPro" id="IPR003602">
    <property type="entry name" value="Topo_IA_DNA-bd_dom"/>
</dbReference>
<organism evidence="11 12">
    <name type="scientific">Anaerobacterium chartisolvens</name>
    <dbReference type="NCBI Taxonomy" id="1297424"/>
    <lineage>
        <taxon>Bacteria</taxon>
        <taxon>Bacillati</taxon>
        <taxon>Bacillota</taxon>
        <taxon>Clostridia</taxon>
        <taxon>Eubacteriales</taxon>
        <taxon>Oscillospiraceae</taxon>
        <taxon>Anaerobacterium</taxon>
    </lineage>
</organism>
<dbReference type="PANTHER" id="PTHR11390:SF21">
    <property type="entry name" value="DNA TOPOISOMERASE 3-ALPHA"/>
    <property type="match status" value="1"/>
</dbReference>
<evidence type="ECO:0000256" key="8">
    <source>
        <dbReference type="HAMAP-Rule" id="MF_00953"/>
    </source>
</evidence>
<dbReference type="GO" id="GO:0003917">
    <property type="term" value="F:DNA topoisomerase type I (single strand cut, ATP-independent) activity"/>
    <property type="evidence" value="ECO:0007669"/>
    <property type="project" value="UniProtKB-UniRule"/>
</dbReference>
<dbReference type="CDD" id="cd00186">
    <property type="entry name" value="TOP1Ac"/>
    <property type="match status" value="1"/>
</dbReference>
<dbReference type="HAMAP" id="MF_00953">
    <property type="entry name" value="Topoisom_3_prok"/>
    <property type="match status" value="1"/>
</dbReference>
<dbReference type="InterPro" id="IPR023406">
    <property type="entry name" value="Topo_IA_AS"/>
</dbReference>
<dbReference type="Gene3D" id="1.10.460.10">
    <property type="entry name" value="Topoisomerase I, domain 2"/>
    <property type="match status" value="1"/>
</dbReference>
<evidence type="ECO:0000256" key="7">
    <source>
        <dbReference type="ARBA" id="ARBA00023235"/>
    </source>
</evidence>
<protein>
    <recommendedName>
        <fullName evidence="8">DNA topoisomerase 3</fullName>
        <ecNumber evidence="8">5.6.2.1</ecNumber>
    </recommendedName>
    <alternativeName>
        <fullName evidence="8">DNA topoisomerase III</fullName>
    </alternativeName>
</protein>
<dbReference type="GO" id="GO:0000287">
    <property type="term" value="F:magnesium ion binding"/>
    <property type="evidence" value="ECO:0007669"/>
    <property type="project" value="UniProtKB-UniRule"/>
</dbReference>
<feature type="site" description="Interaction with DNA" evidence="8">
    <location>
        <position position="168"/>
    </location>
</feature>
<feature type="region of interest" description="Interaction with DNA" evidence="8">
    <location>
        <begin position="187"/>
        <end position="192"/>
    </location>
</feature>
<feature type="binding site" evidence="8">
    <location>
        <position position="105"/>
    </location>
    <ligand>
        <name>Mg(2+)</name>
        <dbReference type="ChEBI" id="CHEBI:18420"/>
        <note>catalytic</note>
    </ligand>
</feature>
<dbReference type="AlphaFoldDB" id="A0A369BE37"/>
<dbReference type="PRINTS" id="PR00417">
    <property type="entry name" value="PRTPISMRASEI"/>
</dbReference>
<evidence type="ECO:0000313" key="11">
    <source>
        <dbReference type="EMBL" id="RCX18846.1"/>
    </source>
</evidence>
<evidence type="ECO:0000256" key="6">
    <source>
        <dbReference type="ARBA" id="ARBA00023125"/>
    </source>
</evidence>
<dbReference type="Gene3D" id="3.40.50.140">
    <property type="match status" value="1"/>
</dbReference>
<dbReference type="RefSeq" id="WP_114296692.1">
    <property type="nucleotide sequence ID" value="NZ_QPJT01000004.1"/>
</dbReference>
<dbReference type="SUPFAM" id="SSF56712">
    <property type="entry name" value="Prokaryotic type I DNA topoisomerase"/>
    <property type="match status" value="1"/>
</dbReference>